<proteinExistence type="predicted"/>
<keyword evidence="3" id="KW-0804">Transcription</keyword>
<dbReference type="GO" id="GO:0003700">
    <property type="term" value="F:DNA-binding transcription factor activity"/>
    <property type="evidence" value="ECO:0007669"/>
    <property type="project" value="TreeGrafter"/>
</dbReference>
<feature type="domain" description="HTH tetR-type" evidence="6">
    <location>
        <begin position="34"/>
        <end position="94"/>
    </location>
</feature>
<evidence type="ECO:0000256" key="1">
    <source>
        <dbReference type="ARBA" id="ARBA00023015"/>
    </source>
</evidence>
<dbReference type="PANTHER" id="PTHR30055:SF148">
    <property type="entry name" value="TETR-FAMILY TRANSCRIPTIONAL REGULATOR"/>
    <property type="match status" value="1"/>
</dbReference>
<evidence type="ECO:0000313" key="7">
    <source>
        <dbReference type="EMBL" id="GII80281.1"/>
    </source>
</evidence>
<dbReference type="EMBL" id="BOOU01000071">
    <property type="protein sequence ID" value="GII80281.1"/>
    <property type="molecule type" value="Genomic_DNA"/>
</dbReference>
<dbReference type="Pfam" id="PF00440">
    <property type="entry name" value="TetR_N"/>
    <property type="match status" value="1"/>
</dbReference>
<evidence type="ECO:0000313" key="8">
    <source>
        <dbReference type="Proteomes" id="UP000655287"/>
    </source>
</evidence>
<feature type="compositionally biased region" description="Gly residues" evidence="5">
    <location>
        <begin position="1"/>
        <end position="28"/>
    </location>
</feature>
<feature type="DNA-binding region" description="H-T-H motif" evidence="4">
    <location>
        <begin position="57"/>
        <end position="76"/>
    </location>
</feature>
<accession>A0A919R8B7</accession>
<keyword evidence="2 4" id="KW-0238">DNA-binding</keyword>
<reference evidence="7" key="1">
    <citation type="submission" date="2021-01" db="EMBL/GenBank/DDBJ databases">
        <title>Whole genome shotgun sequence of Sphaerisporangium rufum NBRC 109079.</title>
        <authorList>
            <person name="Komaki H."/>
            <person name="Tamura T."/>
        </authorList>
    </citation>
    <scope>NUCLEOTIDE SEQUENCE</scope>
    <source>
        <strain evidence="7">NBRC 109079</strain>
    </source>
</reference>
<keyword evidence="8" id="KW-1185">Reference proteome</keyword>
<dbReference type="SUPFAM" id="SSF46689">
    <property type="entry name" value="Homeodomain-like"/>
    <property type="match status" value="1"/>
</dbReference>
<dbReference type="AlphaFoldDB" id="A0A919R8B7"/>
<evidence type="ECO:0000259" key="6">
    <source>
        <dbReference type="PROSITE" id="PS50977"/>
    </source>
</evidence>
<dbReference type="SUPFAM" id="SSF48498">
    <property type="entry name" value="Tetracyclin repressor-like, C-terminal domain"/>
    <property type="match status" value="1"/>
</dbReference>
<evidence type="ECO:0000256" key="5">
    <source>
        <dbReference type="SAM" id="MobiDB-lite"/>
    </source>
</evidence>
<dbReference type="Proteomes" id="UP000655287">
    <property type="component" value="Unassembled WGS sequence"/>
</dbReference>
<name>A0A919R8B7_9ACTN</name>
<dbReference type="GO" id="GO:0000976">
    <property type="term" value="F:transcription cis-regulatory region binding"/>
    <property type="evidence" value="ECO:0007669"/>
    <property type="project" value="TreeGrafter"/>
</dbReference>
<sequence length="222" mass="22551">MSGHGDGAGGSGGTHEIGTPGSDGGGRRPGGRSARVRAAVRAATLAELAEGGFEEMTVDAVAARAGVHRTTVYRRWGTVAGLAVDALEAAGGEPWPVPDTGGLRGDLRALCRLVVSHFTDPQDGPVARAFIAAAVRDPATAAALHRFLAGRNAQAAVLVTRATERGELPAGVDAAEVVRVAVAPLYYRLFISGEPVDETVADRAADAAHAAAHAGVLPRLST</sequence>
<dbReference type="Pfam" id="PF16859">
    <property type="entry name" value="TetR_C_11"/>
    <property type="match status" value="1"/>
</dbReference>
<dbReference type="Gene3D" id="1.10.10.60">
    <property type="entry name" value="Homeodomain-like"/>
    <property type="match status" value="1"/>
</dbReference>
<dbReference type="InterPro" id="IPR036271">
    <property type="entry name" value="Tet_transcr_reg_TetR-rel_C_sf"/>
</dbReference>
<dbReference type="InterPro" id="IPR009057">
    <property type="entry name" value="Homeodomain-like_sf"/>
</dbReference>
<keyword evidence="1" id="KW-0805">Transcription regulation</keyword>
<organism evidence="7 8">
    <name type="scientific">Sphaerisporangium rufum</name>
    <dbReference type="NCBI Taxonomy" id="1381558"/>
    <lineage>
        <taxon>Bacteria</taxon>
        <taxon>Bacillati</taxon>
        <taxon>Actinomycetota</taxon>
        <taxon>Actinomycetes</taxon>
        <taxon>Streptosporangiales</taxon>
        <taxon>Streptosporangiaceae</taxon>
        <taxon>Sphaerisporangium</taxon>
    </lineage>
</organism>
<dbReference type="PROSITE" id="PS50977">
    <property type="entry name" value="HTH_TETR_2"/>
    <property type="match status" value="1"/>
</dbReference>
<dbReference type="InterPro" id="IPR011075">
    <property type="entry name" value="TetR_C"/>
</dbReference>
<dbReference type="Gene3D" id="1.10.357.10">
    <property type="entry name" value="Tetracycline Repressor, domain 2"/>
    <property type="match status" value="1"/>
</dbReference>
<gene>
    <name evidence="7" type="ORF">Sru01_52630</name>
</gene>
<dbReference type="InterPro" id="IPR050109">
    <property type="entry name" value="HTH-type_TetR-like_transc_reg"/>
</dbReference>
<dbReference type="InterPro" id="IPR001647">
    <property type="entry name" value="HTH_TetR"/>
</dbReference>
<protein>
    <submittedName>
        <fullName evidence="7">TetR family transcriptional regulator</fullName>
    </submittedName>
</protein>
<evidence type="ECO:0000256" key="4">
    <source>
        <dbReference type="PROSITE-ProRule" id="PRU00335"/>
    </source>
</evidence>
<evidence type="ECO:0000256" key="3">
    <source>
        <dbReference type="ARBA" id="ARBA00023163"/>
    </source>
</evidence>
<dbReference type="PANTHER" id="PTHR30055">
    <property type="entry name" value="HTH-TYPE TRANSCRIPTIONAL REGULATOR RUTR"/>
    <property type="match status" value="1"/>
</dbReference>
<evidence type="ECO:0000256" key="2">
    <source>
        <dbReference type="ARBA" id="ARBA00023125"/>
    </source>
</evidence>
<feature type="region of interest" description="Disordered" evidence="5">
    <location>
        <begin position="1"/>
        <end position="35"/>
    </location>
</feature>
<comment type="caution">
    <text evidence="7">The sequence shown here is derived from an EMBL/GenBank/DDBJ whole genome shotgun (WGS) entry which is preliminary data.</text>
</comment>
<dbReference type="RefSeq" id="WP_203990781.1">
    <property type="nucleotide sequence ID" value="NZ_BOOU01000071.1"/>
</dbReference>